<evidence type="ECO:0000256" key="5">
    <source>
        <dbReference type="ARBA" id="ARBA00023186"/>
    </source>
</evidence>
<dbReference type="InterPro" id="IPR012724">
    <property type="entry name" value="DnaJ"/>
</dbReference>
<dbReference type="SUPFAM" id="SSF46565">
    <property type="entry name" value="Chaperone J-domain"/>
    <property type="match status" value="1"/>
</dbReference>
<reference evidence="11 12" key="1">
    <citation type="journal article" date="2016" name="Proc. Natl. Acad. Sci. U.S.A.">
        <title>Comparative genomics of biotechnologically important yeasts.</title>
        <authorList>
            <person name="Riley R."/>
            <person name="Haridas S."/>
            <person name="Wolfe K.H."/>
            <person name="Lopes M.R."/>
            <person name="Hittinger C.T."/>
            <person name="Goeker M."/>
            <person name="Salamov A.A."/>
            <person name="Wisecaver J.H."/>
            <person name="Long T.M."/>
            <person name="Calvey C.H."/>
            <person name="Aerts A.L."/>
            <person name="Barry K.W."/>
            <person name="Choi C."/>
            <person name="Clum A."/>
            <person name="Coughlan A.Y."/>
            <person name="Deshpande S."/>
            <person name="Douglass A.P."/>
            <person name="Hanson S.J."/>
            <person name="Klenk H.-P."/>
            <person name="LaButti K.M."/>
            <person name="Lapidus A."/>
            <person name="Lindquist E.A."/>
            <person name="Lipzen A.M."/>
            <person name="Meier-Kolthoff J.P."/>
            <person name="Ohm R.A."/>
            <person name="Otillar R.P."/>
            <person name="Pangilinan J.L."/>
            <person name="Peng Y."/>
            <person name="Rokas A."/>
            <person name="Rosa C.A."/>
            <person name="Scheuner C."/>
            <person name="Sibirny A.A."/>
            <person name="Slot J.C."/>
            <person name="Stielow J.B."/>
            <person name="Sun H."/>
            <person name="Kurtzman C.P."/>
            <person name="Blackwell M."/>
            <person name="Grigoriev I.V."/>
            <person name="Jeffries T.W."/>
        </authorList>
    </citation>
    <scope>NUCLEOTIDE SEQUENCE [LARGE SCALE GENOMIC DNA]</scope>
    <source>
        <strain evidence="11 12">DSM 6958</strain>
    </source>
</reference>
<dbReference type="GO" id="GO:0008270">
    <property type="term" value="F:zinc ion binding"/>
    <property type="evidence" value="ECO:0007669"/>
    <property type="project" value="UniProtKB-KW"/>
</dbReference>
<evidence type="ECO:0000256" key="3">
    <source>
        <dbReference type="ARBA" id="ARBA00022771"/>
    </source>
</evidence>
<dbReference type="PANTHER" id="PTHR43096:SF52">
    <property type="entry name" value="DNAJ HOMOLOG 1, MITOCHONDRIAL-RELATED"/>
    <property type="match status" value="1"/>
</dbReference>
<dbReference type="GO" id="GO:0042026">
    <property type="term" value="P:protein refolding"/>
    <property type="evidence" value="ECO:0007669"/>
    <property type="project" value="TreeGrafter"/>
</dbReference>
<dbReference type="PANTHER" id="PTHR43096">
    <property type="entry name" value="DNAJ HOMOLOG 1, MITOCHONDRIAL-RELATED"/>
    <property type="match status" value="1"/>
</dbReference>
<dbReference type="InterPro" id="IPR001305">
    <property type="entry name" value="HSP_DnaJ_Cys-rich_dom"/>
</dbReference>
<accession>A0A1E3PEV8</accession>
<dbReference type="GO" id="GO:0005524">
    <property type="term" value="F:ATP binding"/>
    <property type="evidence" value="ECO:0007669"/>
    <property type="project" value="InterPro"/>
</dbReference>
<dbReference type="AlphaFoldDB" id="A0A1E3PEV8"/>
<dbReference type="InterPro" id="IPR002939">
    <property type="entry name" value="DnaJ_C"/>
</dbReference>
<feature type="domain" description="J" evidence="9">
    <location>
        <begin position="34"/>
        <end position="98"/>
    </location>
</feature>
<dbReference type="PRINTS" id="PR00625">
    <property type="entry name" value="JDOMAIN"/>
</dbReference>
<dbReference type="CDD" id="cd10719">
    <property type="entry name" value="DnaJ_zf"/>
    <property type="match status" value="1"/>
</dbReference>
<evidence type="ECO:0000256" key="4">
    <source>
        <dbReference type="ARBA" id="ARBA00022833"/>
    </source>
</evidence>
<dbReference type="InterPro" id="IPR008971">
    <property type="entry name" value="HSP40/DnaJ_pept-bd"/>
</dbReference>
<dbReference type="SUPFAM" id="SSF57938">
    <property type="entry name" value="DnaJ/Hsp40 cysteine-rich domain"/>
    <property type="match status" value="1"/>
</dbReference>
<feature type="zinc finger region" description="CR-type" evidence="7">
    <location>
        <begin position="187"/>
        <end position="268"/>
    </location>
</feature>
<keyword evidence="5" id="KW-0143">Chaperone</keyword>
<dbReference type="SMART" id="SM00271">
    <property type="entry name" value="DnaJ"/>
    <property type="match status" value="1"/>
</dbReference>
<dbReference type="InterPro" id="IPR001623">
    <property type="entry name" value="DnaJ_domain"/>
</dbReference>
<dbReference type="Pfam" id="PF00226">
    <property type="entry name" value="DnaJ"/>
    <property type="match status" value="1"/>
</dbReference>
<keyword evidence="1 7" id="KW-0479">Metal-binding</keyword>
<evidence type="ECO:0000256" key="2">
    <source>
        <dbReference type="ARBA" id="ARBA00022737"/>
    </source>
</evidence>
<dbReference type="GO" id="GO:0031072">
    <property type="term" value="F:heat shock protein binding"/>
    <property type="evidence" value="ECO:0007669"/>
    <property type="project" value="InterPro"/>
</dbReference>
<dbReference type="FunFam" id="2.60.260.20:FF:000005">
    <property type="entry name" value="Chaperone protein dnaJ 1, mitochondrial"/>
    <property type="match status" value="1"/>
</dbReference>
<dbReference type="Gene3D" id="2.60.260.20">
    <property type="entry name" value="Urease metallochaperone UreE, N-terminal domain"/>
    <property type="match status" value="2"/>
</dbReference>
<dbReference type="FunFam" id="2.10.230.10:FF:000001">
    <property type="entry name" value="DnaJ subfamily A member 2"/>
    <property type="match status" value="1"/>
</dbReference>
<evidence type="ECO:0000256" key="8">
    <source>
        <dbReference type="SAM" id="MobiDB-lite"/>
    </source>
</evidence>
<dbReference type="STRING" id="857566.A0A1E3PEV8"/>
<gene>
    <name evidence="11" type="ORF">NADFUDRAFT_48072</name>
</gene>
<dbReference type="PROSITE" id="PS50076">
    <property type="entry name" value="DNAJ_2"/>
    <property type="match status" value="1"/>
</dbReference>
<dbReference type="Gene3D" id="1.10.287.110">
    <property type="entry name" value="DnaJ domain"/>
    <property type="match status" value="1"/>
</dbReference>
<dbReference type="Proteomes" id="UP000095009">
    <property type="component" value="Unassembled WGS sequence"/>
</dbReference>
<dbReference type="CDD" id="cd10747">
    <property type="entry name" value="DnaJ_C"/>
    <property type="match status" value="1"/>
</dbReference>
<dbReference type="InterPro" id="IPR036410">
    <property type="entry name" value="HSP_DnaJ_Cys-rich_dom_sf"/>
</dbReference>
<keyword evidence="3 7" id="KW-0863">Zinc-finger</keyword>
<dbReference type="GO" id="GO:0051082">
    <property type="term" value="F:unfolded protein binding"/>
    <property type="evidence" value="ECO:0007669"/>
    <property type="project" value="InterPro"/>
</dbReference>
<evidence type="ECO:0000259" key="10">
    <source>
        <dbReference type="PROSITE" id="PS51188"/>
    </source>
</evidence>
<dbReference type="PROSITE" id="PS00636">
    <property type="entry name" value="DNAJ_1"/>
    <property type="match status" value="1"/>
</dbReference>
<dbReference type="CDD" id="cd06257">
    <property type="entry name" value="DnaJ"/>
    <property type="match status" value="1"/>
</dbReference>
<proteinExistence type="inferred from homology"/>
<evidence type="ECO:0000259" key="9">
    <source>
        <dbReference type="PROSITE" id="PS50076"/>
    </source>
</evidence>
<dbReference type="InterPro" id="IPR018253">
    <property type="entry name" value="DnaJ_domain_CS"/>
</dbReference>
<evidence type="ECO:0000256" key="7">
    <source>
        <dbReference type="PROSITE-ProRule" id="PRU00546"/>
    </source>
</evidence>
<keyword evidence="12" id="KW-1185">Reference proteome</keyword>
<dbReference type="PROSITE" id="PS51188">
    <property type="entry name" value="ZF_CR"/>
    <property type="match status" value="1"/>
</dbReference>
<dbReference type="Pfam" id="PF01556">
    <property type="entry name" value="DnaJ_C"/>
    <property type="match status" value="1"/>
</dbReference>
<dbReference type="HAMAP" id="MF_01152">
    <property type="entry name" value="DnaJ"/>
    <property type="match status" value="1"/>
</dbReference>
<dbReference type="SUPFAM" id="SSF49493">
    <property type="entry name" value="HSP40/DnaJ peptide-binding domain"/>
    <property type="match status" value="2"/>
</dbReference>
<dbReference type="GO" id="GO:0009408">
    <property type="term" value="P:response to heat"/>
    <property type="evidence" value="ECO:0007669"/>
    <property type="project" value="InterPro"/>
</dbReference>
<evidence type="ECO:0000256" key="1">
    <source>
        <dbReference type="ARBA" id="ARBA00022723"/>
    </source>
</evidence>
<dbReference type="EMBL" id="KV454414">
    <property type="protein sequence ID" value="ODQ63744.1"/>
    <property type="molecule type" value="Genomic_DNA"/>
</dbReference>
<protein>
    <recommendedName>
        <fullName evidence="6">DnaJ homolog 1, mitochondrial</fullName>
    </recommendedName>
</protein>
<keyword evidence="4 7" id="KW-0862">Zinc</keyword>
<dbReference type="GO" id="GO:0005737">
    <property type="term" value="C:cytoplasm"/>
    <property type="evidence" value="ECO:0007669"/>
    <property type="project" value="TreeGrafter"/>
</dbReference>
<organism evidence="11 12">
    <name type="scientific">Nadsonia fulvescens var. elongata DSM 6958</name>
    <dbReference type="NCBI Taxonomy" id="857566"/>
    <lineage>
        <taxon>Eukaryota</taxon>
        <taxon>Fungi</taxon>
        <taxon>Dikarya</taxon>
        <taxon>Ascomycota</taxon>
        <taxon>Saccharomycotina</taxon>
        <taxon>Dipodascomycetes</taxon>
        <taxon>Dipodascales</taxon>
        <taxon>Dipodascales incertae sedis</taxon>
        <taxon>Nadsonia</taxon>
    </lineage>
</organism>
<evidence type="ECO:0000313" key="12">
    <source>
        <dbReference type="Proteomes" id="UP000095009"/>
    </source>
</evidence>
<dbReference type="InterPro" id="IPR036869">
    <property type="entry name" value="J_dom_sf"/>
</dbReference>
<keyword evidence="2" id="KW-0677">Repeat</keyword>
<dbReference type="Gene3D" id="2.10.230.10">
    <property type="entry name" value="Heat shock protein DnaJ, cysteine-rich domain"/>
    <property type="match status" value="1"/>
</dbReference>
<evidence type="ECO:0000313" key="11">
    <source>
        <dbReference type="EMBL" id="ODQ63744.1"/>
    </source>
</evidence>
<dbReference type="OrthoDB" id="10256793at2759"/>
<dbReference type="Pfam" id="PF00684">
    <property type="entry name" value="DnaJ_CXXCXGXG"/>
    <property type="match status" value="1"/>
</dbReference>
<feature type="domain" description="CR-type" evidence="10">
    <location>
        <begin position="187"/>
        <end position="268"/>
    </location>
</feature>
<evidence type="ECO:0000256" key="6">
    <source>
        <dbReference type="ARBA" id="ARBA00072890"/>
    </source>
</evidence>
<sequence length="464" mass="50130">MLFRRFESLARHVHRNTPFSVRSLHTTSALRMQNPYKVLGVPSTSSAKDIKKAYYQLAKQYHPDVNKTDSAESKFQDIQQAYEILSDSEKKAQYDQFGAAAFQQGGAQPGGGQPGGHPFSGFGGGSPFGGNPFGGAQGFSFEDLFGGAFNQARGGQSQGRSRQYVTEIRGDNIDIPVDISFADAYLGKSTPVEFRVLDPCSTCHGEGLAPGKSKVSCGTCGGSGSTVHMMQGGFQMASTCHTCDGEGVVIPRDAGCKTCHSSGVVESTKKLNIDIPAGVDSGVRLRMSGEGDWPNHRAEKDRVVLKRGDLNIVVRVAKHPHFKREKYDILYTAKIPMTTAALGGKIEIPTIKGNNIRLTVTAGTPSGTVVTIPDQGFPKLNRNGQFGDMRITFEVVTLRPATATQRALLEALADATGDSMAKRIETPVTENFNETTTQQSDSPGFLKNLFNKLTHHHNEDNKKV</sequence>
<name>A0A1E3PEV8_9ASCO</name>
<feature type="region of interest" description="Disordered" evidence="8">
    <location>
        <begin position="103"/>
        <end position="127"/>
    </location>
</feature>